<dbReference type="AlphaFoldDB" id="A0A4R8LV33"/>
<comment type="caution">
    <text evidence="1">The sequence shown here is derived from an EMBL/GenBank/DDBJ whole genome shotgun (WGS) entry which is preliminary data.</text>
</comment>
<organism evidence="1 2">
    <name type="scientific">Alicyclobacillus sacchari</name>
    <dbReference type="NCBI Taxonomy" id="392010"/>
    <lineage>
        <taxon>Bacteria</taxon>
        <taxon>Bacillati</taxon>
        <taxon>Bacillota</taxon>
        <taxon>Bacilli</taxon>
        <taxon>Bacillales</taxon>
        <taxon>Alicyclobacillaceae</taxon>
        <taxon>Alicyclobacillus</taxon>
    </lineage>
</organism>
<protein>
    <submittedName>
        <fullName evidence="1">Uncharacterized protein</fullName>
    </submittedName>
</protein>
<accession>A0A4R8LV33</accession>
<evidence type="ECO:0000313" key="1">
    <source>
        <dbReference type="EMBL" id="TDY50675.1"/>
    </source>
</evidence>
<gene>
    <name evidence="1" type="ORF">C7445_102235</name>
</gene>
<evidence type="ECO:0000313" key="2">
    <source>
        <dbReference type="Proteomes" id="UP000294581"/>
    </source>
</evidence>
<proteinExistence type="predicted"/>
<dbReference type="EMBL" id="SORF01000002">
    <property type="protein sequence ID" value="TDY50675.1"/>
    <property type="molecule type" value="Genomic_DNA"/>
</dbReference>
<sequence>MKNTNRVEYGANPLAGQHDNDVMTTFDLTKYNGFFDNLMSAFLTQNIDASLLYFYNV</sequence>
<reference evidence="1 2" key="1">
    <citation type="submission" date="2019-03" db="EMBL/GenBank/DDBJ databases">
        <title>Genomic Encyclopedia of Type Strains, Phase IV (KMG-IV): sequencing the most valuable type-strain genomes for metagenomic binning, comparative biology and taxonomic classification.</title>
        <authorList>
            <person name="Goeker M."/>
        </authorList>
    </citation>
    <scope>NUCLEOTIDE SEQUENCE [LARGE SCALE GENOMIC DNA]</scope>
    <source>
        <strain evidence="1 2">DSM 17974</strain>
    </source>
</reference>
<dbReference type="Proteomes" id="UP000294581">
    <property type="component" value="Unassembled WGS sequence"/>
</dbReference>
<name>A0A4R8LV33_9BACL</name>
<keyword evidence="2" id="KW-1185">Reference proteome</keyword>